<evidence type="ECO:0000313" key="7">
    <source>
        <dbReference type="EMBL" id="TPX55896.1"/>
    </source>
</evidence>
<evidence type="ECO:0000256" key="1">
    <source>
        <dbReference type="ARBA" id="ARBA00004141"/>
    </source>
</evidence>
<feature type="region of interest" description="Disordered" evidence="5">
    <location>
        <begin position="1"/>
        <end position="59"/>
    </location>
</feature>
<dbReference type="GO" id="GO:0016020">
    <property type="term" value="C:membrane"/>
    <property type="evidence" value="ECO:0007669"/>
    <property type="project" value="UniProtKB-SubCell"/>
</dbReference>
<protein>
    <submittedName>
        <fullName evidence="7">Uncharacterized protein</fullName>
    </submittedName>
</protein>
<comment type="subcellular location">
    <subcellularLocation>
        <location evidence="1">Membrane</location>
        <topology evidence="1">Multi-pass membrane protein</topology>
    </subcellularLocation>
</comment>
<evidence type="ECO:0000256" key="2">
    <source>
        <dbReference type="ARBA" id="ARBA00022692"/>
    </source>
</evidence>
<feature type="transmembrane region" description="Helical" evidence="6">
    <location>
        <begin position="114"/>
        <end position="134"/>
    </location>
</feature>
<evidence type="ECO:0000256" key="3">
    <source>
        <dbReference type="ARBA" id="ARBA00022989"/>
    </source>
</evidence>
<evidence type="ECO:0000256" key="6">
    <source>
        <dbReference type="SAM" id="Phobius"/>
    </source>
</evidence>
<dbReference type="PANTHER" id="PTHR36460">
    <property type="entry name" value="UPF0132 DOMAIN PROTEIN (AFU_ORTHOLOGUE AFUA_3G10255)"/>
    <property type="match status" value="1"/>
</dbReference>
<dbReference type="STRING" id="109895.A0A507DWJ7"/>
<proteinExistence type="predicted"/>
<keyword evidence="4 6" id="KW-0472">Membrane</keyword>
<feature type="compositionally biased region" description="Polar residues" evidence="5">
    <location>
        <begin position="17"/>
        <end position="28"/>
    </location>
</feature>
<dbReference type="AlphaFoldDB" id="A0A507DWJ7"/>
<dbReference type="Proteomes" id="UP000318582">
    <property type="component" value="Unassembled WGS sequence"/>
</dbReference>
<accession>A0A507DWJ7</accession>
<comment type="caution">
    <text evidence="7">The sequence shown here is derived from an EMBL/GenBank/DDBJ whole genome shotgun (WGS) entry which is preliminary data.</text>
</comment>
<evidence type="ECO:0000256" key="4">
    <source>
        <dbReference type="ARBA" id="ARBA00023136"/>
    </source>
</evidence>
<reference evidence="7 8" key="1">
    <citation type="journal article" date="2019" name="Sci. Rep.">
        <title>Comparative genomics of chytrid fungi reveal insights into the obligate biotrophic and pathogenic lifestyle of Synchytrium endobioticum.</title>
        <authorList>
            <person name="van de Vossenberg B.T.L.H."/>
            <person name="Warris S."/>
            <person name="Nguyen H.D.T."/>
            <person name="van Gent-Pelzer M.P.E."/>
            <person name="Joly D.L."/>
            <person name="van de Geest H.C."/>
            <person name="Bonants P.J.M."/>
            <person name="Smith D.S."/>
            <person name="Levesque C.A."/>
            <person name="van der Lee T.A.J."/>
        </authorList>
    </citation>
    <scope>NUCLEOTIDE SEQUENCE [LARGE SCALE GENOMIC DNA]</scope>
    <source>
        <strain evidence="7 8">CBS 809.83</strain>
    </source>
</reference>
<evidence type="ECO:0000256" key="5">
    <source>
        <dbReference type="SAM" id="MobiDB-lite"/>
    </source>
</evidence>
<feature type="transmembrane region" description="Helical" evidence="6">
    <location>
        <begin position="74"/>
        <end position="93"/>
    </location>
</feature>
<organism evidence="7 8">
    <name type="scientific">Powellomyces hirtus</name>
    <dbReference type="NCBI Taxonomy" id="109895"/>
    <lineage>
        <taxon>Eukaryota</taxon>
        <taxon>Fungi</taxon>
        <taxon>Fungi incertae sedis</taxon>
        <taxon>Chytridiomycota</taxon>
        <taxon>Chytridiomycota incertae sedis</taxon>
        <taxon>Chytridiomycetes</taxon>
        <taxon>Spizellomycetales</taxon>
        <taxon>Powellomycetaceae</taxon>
        <taxon>Powellomyces</taxon>
    </lineage>
</organism>
<keyword evidence="2 6" id="KW-0812">Transmembrane</keyword>
<keyword evidence="3 6" id="KW-1133">Transmembrane helix</keyword>
<evidence type="ECO:0000313" key="8">
    <source>
        <dbReference type="Proteomes" id="UP000318582"/>
    </source>
</evidence>
<keyword evidence="8" id="KW-1185">Reference proteome</keyword>
<dbReference type="PANTHER" id="PTHR36460:SF1">
    <property type="entry name" value="UPF0132 DOMAIN PROTEIN (AFU_ORTHOLOGUE AFUA_3G10255)"/>
    <property type="match status" value="1"/>
</dbReference>
<gene>
    <name evidence="7" type="ORF">PhCBS80983_g04956</name>
</gene>
<dbReference type="EMBL" id="QEAQ01000092">
    <property type="protein sequence ID" value="TPX55896.1"/>
    <property type="molecule type" value="Genomic_DNA"/>
</dbReference>
<name>A0A507DWJ7_9FUNG</name>
<sequence>MASPSTFSPYQPPPDQRASQSLYQQGSASPGRITGVGSSSSSAAAAFNPTGSPGVPDAERVNKYETSVGARIDIESALCYALGCVTGILFIIIETKNDYVRFHAWQSIMTFTSLLLVQFFFSLFSAMGMVWFLFLVELGLAGWLGFKAYTNSETLDRYELPYFGRVASEWVDSE</sequence>